<dbReference type="PIRSF" id="PIRSF028188">
    <property type="entry name" value="Amdntrnsf_FN0238"/>
    <property type="match status" value="1"/>
</dbReference>
<dbReference type="InterPro" id="IPR014541">
    <property type="entry name" value="Amdntrnsf_FN0238"/>
</dbReference>
<evidence type="ECO:0000313" key="2">
    <source>
        <dbReference type="Proteomes" id="UP001138661"/>
    </source>
</evidence>
<dbReference type="NCBIfam" id="NF046062">
    <property type="entry name" value="citrull_CtlX"/>
    <property type="match status" value="1"/>
</dbReference>
<gene>
    <name evidence="1" type="ORF">KX928_13145</name>
</gene>
<comment type="caution">
    <text evidence="1">The sequence shown here is derived from an EMBL/GenBank/DDBJ whole genome shotgun (WGS) entry which is preliminary data.</text>
</comment>
<evidence type="ECO:0000313" key="1">
    <source>
        <dbReference type="EMBL" id="MBW4708729.1"/>
    </source>
</evidence>
<dbReference type="EMBL" id="JAHXDN010000003">
    <property type="protein sequence ID" value="MBW4708729.1"/>
    <property type="molecule type" value="Genomic_DNA"/>
</dbReference>
<dbReference type="Pfam" id="PF19420">
    <property type="entry name" value="DDAH_eukar"/>
    <property type="match status" value="1"/>
</dbReference>
<accession>A0A9X1FVV8</accession>
<dbReference type="PANTHER" id="PTHR43224">
    <property type="entry name" value="AMIDINOTRANSFERASE"/>
    <property type="match status" value="1"/>
</dbReference>
<dbReference type="RefSeq" id="WP_219503843.1">
    <property type="nucleotide sequence ID" value="NZ_JAHXDN010000003.1"/>
</dbReference>
<reference evidence="1" key="1">
    <citation type="submission" date="2021-07" db="EMBL/GenBank/DDBJ databases">
        <title>Roseobacter insulae sp. nov., isolated from a tidal flat.</title>
        <authorList>
            <person name="Park S."/>
            <person name="Yoon J.-H."/>
        </authorList>
    </citation>
    <scope>NUCLEOTIDE SEQUENCE</scope>
    <source>
        <strain evidence="1">YSTF-M11</strain>
    </source>
</reference>
<keyword evidence="2" id="KW-1185">Reference proteome</keyword>
<protein>
    <submittedName>
        <fullName evidence="1">Amidinotransferase</fullName>
    </submittedName>
</protein>
<dbReference type="Proteomes" id="UP001138661">
    <property type="component" value="Unassembled WGS sequence"/>
</dbReference>
<organism evidence="1 2">
    <name type="scientific">Roseobacter insulae</name>
    <dbReference type="NCBI Taxonomy" id="2859783"/>
    <lineage>
        <taxon>Bacteria</taxon>
        <taxon>Pseudomonadati</taxon>
        <taxon>Pseudomonadota</taxon>
        <taxon>Alphaproteobacteria</taxon>
        <taxon>Rhodobacterales</taxon>
        <taxon>Roseobacteraceae</taxon>
        <taxon>Roseobacter</taxon>
    </lineage>
</organism>
<dbReference type="AlphaFoldDB" id="A0A9X1FVV8"/>
<dbReference type="PANTHER" id="PTHR43224:SF1">
    <property type="entry name" value="AMIDINOTRANSFERASE"/>
    <property type="match status" value="1"/>
</dbReference>
<sequence length="307" mass="33852">MMQVQAPSAVVMIRPHHFHSNPETQGDNAFQRATSGTPCVAARSEFDGVVERLRAHGVTVHDFDDTGMETPDSVFPNNWLSTHSGGHIAVYPMHAANRRRERRWDIIDMLKTQYRVQDVIDYSGLEQDGLALEGTGAMVLDHIGRIAYVARSRRADPALLERFCTHFNFEPIAFDARDAQGRPVYHTNVLMTIGTRFAMVGLEMITHPHCRETVAERLRETGRDVIGLGTDQIGEFAGNAIELCGKDGPVLALSRRALAALDTDQKRRIEAHATLLPLSIPTLETAGGSVRCMIAGLHLARRSPTGA</sequence>
<proteinExistence type="predicted"/>
<name>A0A9X1FVV8_9RHOB</name>